<dbReference type="Pfam" id="PF08611">
    <property type="entry name" value="DUF1774"/>
    <property type="match status" value="1"/>
</dbReference>
<dbReference type="InParanoid" id="A0A0C3EJD2"/>
<dbReference type="Gene3D" id="2.130.10.10">
    <property type="entry name" value="YVTN repeat-like/Quinoprotein amine dehydrogenase"/>
    <property type="match status" value="1"/>
</dbReference>
<dbReference type="STRING" id="765440.A0A0C3EJD2"/>
<dbReference type="AlphaFoldDB" id="A0A0C3EJD2"/>
<dbReference type="EMBL" id="KN833110">
    <property type="protein sequence ID" value="KIM72730.1"/>
    <property type="molecule type" value="Genomic_DNA"/>
</dbReference>
<dbReference type="InterPro" id="IPR015943">
    <property type="entry name" value="WD40/YVTN_repeat-like_dom_sf"/>
</dbReference>
<gene>
    <name evidence="1" type="ORF">PILCRDRAFT_15861</name>
</gene>
<protein>
    <submittedName>
        <fullName evidence="1">Uncharacterized protein</fullName>
    </submittedName>
</protein>
<organism evidence="1 2">
    <name type="scientific">Piloderma croceum (strain F 1598)</name>
    <dbReference type="NCBI Taxonomy" id="765440"/>
    <lineage>
        <taxon>Eukaryota</taxon>
        <taxon>Fungi</taxon>
        <taxon>Dikarya</taxon>
        <taxon>Basidiomycota</taxon>
        <taxon>Agaricomycotina</taxon>
        <taxon>Agaricomycetes</taxon>
        <taxon>Agaricomycetidae</taxon>
        <taxon>Atheliales</taxon>
        <taxon>Atheliaceae</taxon>
        <taxon>Piloderma</taxon>
    </lineage>
</organism>
<name>A0A0C3EJD2_PILCF</name>
<keyword evidence="2" id="KW-1185">Reference proteome</keyword>
<reference evidence="1 2" key="1">
    <citation type="submission" date="2014-04" db="EMBL/GenBank/DDBJ databases">
        <authorList>
            <consortium name="DOE Joint Genome Institute"/>
            <person name="Kuo A."/>
            <person name="Tarkka M."/>
            <person name="Buscot F."/>
            <person name="Kohler A."/>
            <person name="Nagy L.G."/>
            <person name="Floudas D."/>
            <person name="Copeland A."/>
            <person name="Barry K.W."/>
            <person name="Cichocki N."/>
            <person name="Veneault-Fourrey C."/>
            <person name="LaButti K."/>
            <person name="Lindquist E.A."/>
            <person name="Lipzen A."/>
            <person name="Lundell T."/>
            <person name="Morin E."/>
            <person name="Murat C."/>
            <person name="Sun H."/>
            <person name="Tunlid A."/>
            <person name="Henrissat B."/>
            <person name="Grigoriev I.V."/>
            <person name="Hibbett D.S."/>
            <person name="Martin F."/>
            <person name="Nordberg H.P."/>
            <person name="Cantor M.N."/>
            <person name="Hua S.X."/>
        </authorList>
    </citation>
    <scope>NUCLEOTIDE SEQUENCE [LARGE SCALE GENOMIC DNA]</scope>
    <source>
        <strain evidence="1 2">F 1598</strain>
    </source>
</reference>
<proteinExistence type="predicted"/>
<dbReference type="Proteomes" id="UP000054166">
    <property type="component" value="Unassembled WGS sequence"/>
</dbReference>
<sequence length="137" mass="15047">MAEVDNANNNLMELKYTLHHHVLGINTITLSLEESPLTDDLTGDDANIVIWDILAVEKVQILEMPGLVLGFALSCADGSIHVYQCVESSSNYQYLTQEIVHDGPILDLKFNAQFDRLASVSSGFPQVSQLQPTDSGE</sequence>
<dbReference type="InterPro" id="IPR013920">
    <property type="entry name" value="DUF1774_fun"/>
</dbReference>
<evidence type="ECO:0000313" key="1">
    <source>
        <dbReference type="EMBL" id="KIM72730.1"/>
    </source>
</evidence>
<accession>A0A0C3EJD2</accession>
<dbReference type="OrthoDB" id="3238562at2759"/>
<reference evidence="2" key="2">
    <citation type="submission" date="2015-01" db="EMBL/GenBank/DDBJ databases">
        <title>Evolutionary Origins and Diversification of the Mycorrhizal Mutualists.</title>
        <authorList>
            <consortium name="DOE Joint Genome Institute"/>
            <consortium name="Mycorrhizal Genomics Consortium"/>
            <person name="Kohler A."/>
            <person name="Kuo A."/>
            <person name="Nagy L.G."/>
            <person name="Floudas D."/>
            <person name="Copeland A."/>
            <person name="Barry K.W."/>
            <person name="Cichocki N."/>
            <person name="Veneault-Fourrey C."/>
            <person name="LaButti K."/>
            <person name="Lindquist E.A."/>
            <person name="Lipzen A."/>
            <person name="Lundell T."/>
            <person name="Morin E."/>
            <person name="Murat C."/>
            <person name="Riley R."/>
            <person name="Ohm R."/>
            <person name="Sun H."/>
            <person name="Tunlid A."/>
            <person name="Henrissat B."/>
            <person name="Grigoriev I.V."/>
            <person name="Hibbett D.S."/>
            <person name="Martin F."/>
        </authorList>
    </citation>
    <scope>NUCLEOTIDE SEQUENCE [LARGE SCALE GENOMIC DNA]</scope>
    <source>
        <strain evidence="2">F 1598</strain>
    </source>
</reference>
<evidence type="ECO:0000313" key="2">
    <source>
        <dbReference type="Proteomes" id="UP000054166"/>
    </source>
</evidence>
<dbReference type="InterPro" id="IPR036322">
    <property type="entry name" value="WD40_repeat_dom_sf"/>
</dbReference>
<dbReference type="HOGENOM" id="CLU_131288_0_0_1"/>
<dbReference type="SUPFAM" id="SSF50978">
    <property type="entry name" value="WD40 repeat-like"/>
    <property type="match status" value="1"/>
</dbReference>